<evidence type="ECO:0000313" key="2">
    <source>
        <dbReference type="Proteomes" id="UP000053615"/>
    </source>
</evidence>
<accession>A0A091JR02</accession>
<proteinExistence type="predicted"/>
<keyword evidence="2" id="KW-1185">Reference proteome</keyword>
<evidence type="ECO:0000313" key="1">
    <source>
        <dbReference type="EMBL" id="KFP27567.1"/>
    </source>
</evidence>
<gene>
    <name evidence="1" type="ORF">N325_06184</name>
</gene>
<dbReference type="EMBL" id="KK529435">
    <property type="protein sequence ID" value="KFP27567.1"/>
    <property type="molecule type" value="Genomic_DNA"/>
</dbReference>
<dbReference type="Proteomes" id="UP000053615">
    <property type="component" value="Unassembled WGS sequence"/>
</dbReference>
<dbReference type="AlphaFoldDB" id="A0A091JR02"/>
<name>A0A091JR02_COLST</name>
<organism evidence="1 2">
    <name type="scientific">Colius striatus</name>
    <name type="common">Speckled mousebird</name>
    <dbReference type="NCBI Taxonomy" id="57412"/>
    <lineage>
        <taxon>Eukaryota</taxon>
        <taxon>Metazoa</taxon>
        <taxon>Chordata</taxon>
        <taxon>Craniata</taxon>
        <taxon>Vertebrata</taxon>
        <taxon>Euteleostomi</taxon>
        <taxon>Archelosauria</taxon>
        <taxon>Archosauria</taxon>
        <taxon>Dinosauria</taxon>
        <taxon>Saurischia</taxon>
        <taxon>Theropoda</taxon>
        <taxon>Coelurosauria</taxon>
        <taxon>Aves</taxon>
        <taxon>Neognathae</taxon>
        <taxon>Neoaves</taxon>
        <taxon>Telluraves</taxon>
        <taxon>Coraciimorphae</taxon>
        <taxon>Coliiformes</taxon>
        <taxon>Coliidae</taxon>
        <taxon>Colius</taxon>
    </lineage>
</organism>
<protein>
    <submittedName>
        <fullName evidence="1">Uncharacterized protein</fullName>
    </submittedName>
</protein>
<reference evidence="1 2" key="1">
    <citation type="submission" date="2014-04" db="EMBL/GenBank/DDBJ databases">
        <title>Genome evolution of avian class.</title>
        <authorList>
            <person name="Zhang G."/>
            <person name="Li C."/>
        </authorList>
    </citation>
    <scope>NUCLEOTIDE SEQUENCE [LARGE SCALE GENOMIC DNA]</scope>
    <source>
        <strain evidence="1">BGI_N325</strain>
    </source>
</reference>
<feature type="non-terminal residue" evidence="1">
    <location>
        <position position="92"/>
    </location>
</feature>
<sequence>IEEIQNILTRGLEMGVYSRGAPSLTNIKEEAMHFCRSRVDQLKTVMSQKLSHHLEYNRDRIHPLQKEKSAYSKFKGTAGVTGANVKSEEIQV</sequence>
<feature type="non-terminal residue" evidence="1">
    <location>
        <position position="1"/>
    </location>
</feature>